<gene>
    <name evidence="16" type="ORF">ACFSMZ_11250</name>
</gene>
<reference evidence="17" key="1">
    <citation type="journal article" date="2019" name="Int. J. Syst. Evol. Microbiol.">
        <title>The Global Catalogue of Microorganisms (GCM) 10K type strain sequencing project: providing services to taxonomists for standard genome sequencing and annotation.</title>
        <authorList>
            <consortium name="The Broad Institute Genomics Platform"/>
            <consortium name="The Broad Institute Genome Sequencing Center for Infectious Disease"/>
            <person name="Wu L."/>
            <person name="Ma J."/>
        </authorList>
    </citation>
    <scope>NUCLEOTIDE SEQUENCE [LARGE SCALE GENOMIC DNA]</scope>
    <source>
        <strain evidence="17">KCTC 23707</strain>
    </source>
</reference>
<comment type="caution">
    <text evidence="16">The sequence shown here is derived from an EMBL/GenBank/DDBJ whole genome shotgun (WGS) entry which is preliminary data.</text>
</comment>
<evidence type="ECO:0000256" key="4">
    <source>
        <dbReference type="ARBA" id="ARBA00022692"/>
    </source>
</evidence>
<keyword evidence="17" id="KW-1185">Reference proteome</keyword>
<feature type="short sequence motif" description="TonB box" evidence="11">
    <location>
        <begin position="34"/>
        <end position="40"/>
    </location>
</feature>
<dbReference type="PROSITE" id="PS52016">
    <property type="entry name" value="TONB_DEPENDENT_REC_3"/>
    <property type="match status" value="1"/>
</dbReference>
<dbReference type="InterPro" id="IPR036942">
    <property type="entry name" value="Beta-barrel_TonB_sf"/>
</dbReference>
<evidence type="ECO:0000313" key="17">
    <source>
        <dbReference type="Proteomes" id="UP001597373"/>
    </source>
</evidence>
<proteinExistence type="inferred from homology"/>
<sequence>MSSRIRFHSLLATSAISLVVAALPAAAQELRLDTIVVTPNRAPAKASEIGSSVTVIDEKTIEEQSLPTVSDYLVTVPGVTIASQGGKGSLSTLMVRGLPGEYVKTLINGIDVSDVTYTKVQSHHGQFLAGIMDHMEVLRGSQSTLYGSEAIAGVVDIQTLGGVTVGTHHRIGVEGGSHGTVLGTYRLDAGSDEGQFGLALAGLHTDGFSAAARGTENDGFKNITGTVAGRYEVSPDLTLFASGLIIDSRTRFDDAYPAPDFVVSDSLAYSTYRQIAGRAGAEFTLLDGRLKNTISIQHSRTDRDSISNPAPEYFVTDTFRGGRTLIDYMGSVEVTPDVQVNFGADWQHLTADTSQGIHRSANLVGGWAEAIYSPIDPLTVTLGARYDHHSTFGGHASWRATGSYRFEDTETRLHSSVGTGYRAPSLYELYNGASGNPDLQPETSLSFDAGVEQTLLDGKLVADVTYFQIDVKNYIEWVMTDPNTWRGRYSQERGGRLRSRGVEASLRYAATDWLDLTGSYTYTDARQADGSRQVRVPRNDFRIGATIRPAEKWTISASARIVLDTIDYRNDGSRIRDLDDYVLINAKIAYKPNENTEFYVRAENLLDQHYQVVDGYNTAPLSVFAGIKASF</sequence>
<keyword evidence="2 10" id="KW-0813">Transport</keyword>
<keyword evidence="5 13" id="KW-0732">Signal</keyword>
<keyword evidence="6 11" id="KW-0798">TonB box</keyword>
<evidence type="ECO:0000256" key="9">
    <source>
        <dbReference type="ARBA" id="ARBA00023237"/>
    </source>
</evidence>
<dbReference type="Gene3D" id="2.170.130.10">
    <property type="entry name" value="TonB-dependent receptor, plug domain"/>
    <property type="match status" value="1"/>
</dbReference>
<dbReference type="CDD" id="cd01347">
    <property type="entry name" value="ligand_gated_channel"/>
    <property type="match status" value="1"/>
</dbReference>
<evidence type="ECO:0000256" key="5">
    <source>
        <dbReference type="ARBA" id="ARBA00022729"/>
    </source>
</evidence>
<dbReference type="EMBL" id="JBHUIR010000038">
    <property type="protein sequence ID" value="MFD2260337.1"/>
    <property type="molecule type" value="Genomic_DNA"/>
</dbReference>
<evidence type="ECO:0000256" key="12">
    <source>
        <dbReference type="RuleBase" id="RU003357"/>
    </source>
</evidence>
<dbReference type="Pfam" id="PF07715">
    <property type="entry name" value="Plug"/>
    <property type="match status" value="1"/>
</dbReference>
<dbReference type="Proteomes" id="UP001597373">
    <property type="component" value="Unassembled WGS sequence"/>
</dbReference>
<comment type="similarity">
    <text evidence="10 12">Belongs to the TonB-dependent receptor family.</text>
</comment>
<dbReference type="Gene3D" id="2.40.170.20">
    <property type="entry name" value="TonB-dependent receptor, beta-barrel domain"/>
    <property type="match status" value="1"/>
</dbReference>
<evidence type="ECO:0000256" key="3">
    <source>
        <dbReference type="ARBA" id="ARBA00022452"/>
    </source>
</evidence>
<feature type="chain" id="PRO_5045143852" evidence="13">
    <location>
        <begin position="28"/>
        <end position="631"/>
    </location>
</feature>
<dbReference type="PROSITE" id="PS00430">
    <property type="entry name" value="TONB_DEPENDENT_REC_1"/>
    <property type="match status" value="1"/>
</dbReference>
<dbReference type="SUPFAM" id="SSF56935">
    <property type="entry name" value="Porins"/>
    <property type="match status" value="1"/>
</dbReference>
<dbReference type="RefSeq" id="WP_165278577.1">
    <property type="nucleotide sequence ID" value="NZ_BAABGS010000021.1"/>
</dbReference>
<dbReference type="InterPro" id="IPR010916">
    <property type="entry name" value="TonB_box_CS"/>
</dbReference>
<evidence type="ECO:0000259" key="15">
    <source>
        <dbReference type="Pfam" id="PF07715"/>
    </source>
</evidence>
<evidence type="ECO:0000313" key="16">
    <source>
        <dbReference type="EMBL" id="MFD2260337.1"/>
    </source>
</evidence>
<dbReference type="PANTHER" id="PTHR30069">
    <property type="entry name" value="TONB-DEPENDENT OUTER MEMBRANE RECEPTOR"/>
    <property type="match status" value="1"/>
</dbReference>
<evidence type="ECO:0000256" key="10">
    <source>
        <dbReference type="PROSITE-ProRule" id="PRU01360"/>
    </source>
</evidence>
<evidence type="ECO:0000256" key="13">
    <source>
        <dbReference type="SAM" id="SignalP"/>
    </source>
</evidence>
<dbReference type="PANTHER" id="PTHR30069:SF29">
    <property type="entry name" value="HEMOGLOBIN AND HEMOGLOBIN-HAPTOGLOBIN-BINDING PROTEIN 1-RELATED"/>
    <property type="match status" value="1"/>
</dbReference>
<evidence type="ECO:0000256" key="7">
    <source>
        <dbReference type="ARBA" id="ARBA00023136"/>
    </source>
</evidence>
<keyword evidence="3 10" id="KW-1134">Transmembrane beta strand</keyword>
<evidence type="ECO:0000256" key="1">
    <source>
        <dbReference type="ARBA" id="ARBA00004571"/>
    </source>
</evidence>
<evidence type="ECO:0000259" key="14">
    <source>
        <dbReference type="Pfam" id="PF00593"/>
    </source>
</evidence>
<keyword evidence="7 10" id="KW-0472">Membrane</keyword>
<name>A0ABW5DHA7_9HYPH</name>
<evidence type="ECO:0000256" key="8">
    <source>
        <dbReference type="ARBA" id="ARBA00023170"/>
    </source>
</evidence>
<evidence type="ECO:0000256" key="2">
    <source>
        <dbReference type="ARBA" id="ARBA00022448"/>
    </source>
</evidence>
<feature type="domain" description="TonB-dependent receptor-like beta-barrel" evidence="14">
    <location>
        <begin position="229"/>
        <end position="605"/>
    </location>
</feature>
<evidence type="ECO:0000256" key="6">
    <source>
        <dbReference type="ARBA" id="ARBA00023077"/>
    </source>
</evidence>
<dbReference type="Pfam" id="PF00593">
    <property type="entry name" value="TonB_dep_Rec_b-barrel"/>
    <property type="match status" value="1"/>
</dbReference>
<dbReference type="InterPro" id="IPR039426">
    <property type="entry name" value="TonB-dep_rcpt-like"/>
</dbReference>
<dbReference type="InterPro" id="IPR000531">
    <property type="entry name" value="Beta-barrel_TonB"/>
</dbReference>
<evidence type="ECO:0000256" key="11">
    <source>
        <dbReference type="PROSITE-ProRule" id="PRU10143"/>
    </source>
</evidence>
<protein>
    <submittedName>
        <fullName evidence="16">TonB-dependent receptor plug domain-containing protein</fullName>
    </submittedName>
</protein>
<dbReference type="InterPro" id="IPR037066">
    <property type="entry name" value="Plug_dom_sf"/>
</dbReference>
<organism evidence="16 17">
    <name type="scientific">Chelativorans composti</name>
    <dbReference type="NCBI Taxonomy" id="768533"/>
    <lineage>
        <taxon>Bacteria</taxon>
        <taxon>Pseudomonadati</taxon>
        <taxon>Pseudomonadota</taxon>
        <taxon>Alphaproteobacteria</taxon>
        <taxon>Hyphomicrobiales</taxon>
        <taxon>Phyllobacteriaceae</taxon>
        <taxon>Chelativorans</taxon>
    </lineage>
</organism>
<feature type="signal peptide" evidence="13">
    <location>
        <begin position="1"/>
        <end position="27"/>
    </location>
</feature>
<keyword evidence="9 10" id="KW-0998">Cell outer membrane</keyword>
<keyword evidence="8 16" id="KW-0675">Receptor</keyword>
<keyword evidence="4 10" id="KW-0812">Transmembrane</keyword>
<feature type="domain" description="TonB-dependent receptor plug" evidence="15">
    <location>
        <begin position="47"/>
        <end position="154"/>
    </location>
</feature>
<dbReference type="InterPro" id="IPR012910">
    <property type="entry name" value="Plug_dom"/>
</dbReference>
<comment type="subcellular location">
    <subcellularLocation>
        <location evidence="1 10">Cell outer membrane</location>
        <topology evidence="1 10">Multi-pass membrane protein</topology>
    </subcellularLocation>
</comment>
<accession>A0ABW5DHA7</accession>